<feature type="domain" description="F-box" evidence="2">
    <location>
        <begin position="1"/>
        <end position="54"/>
    </location>
</feature>
<comment type="caution">
    <text evidence="3">The sequence shown here is derived from an EMBL/GenBank/DDBJ whole genome shotgun (WGS) entry which is preliminary data.</text>
</comment>
<evidence type="ECO:0000256" key="1">
    <source>
        <dbReference type="PROSITE-ProRule" id="PRU00023"/>
    </source>
</evidence>
<dbReference type="SMART" id="SM00248">
    <property type="entry name" value="ANK"/>
    <property type="match status" value="5"/>
</dbReference>
<dbReference type="InterPro" id="IPR051616">
    <property type="entry name" value="Cul2-RING_E3_ligase_SR"/>
</dbReference>
<evidence type="ECO:0000259" key="2">
    <source>
        <dbReference type="PROSITE" id="PS50181"/>
    </source>
</evidence>
<name>A0A7C8N3N3_9PEZI</name>
<sequence>MHLFELPPELLHLIFEHIVKSRQLDRVMRIRIVSRQFKTYIDRLIFHLRLLSQISGSFELVGFRFRLKPAFPSYVCSYLSYQVLRERSTTSLLGRIRRAATAICEMEGNTGDEAVMMCINSLVRLAMLNYVDSLLREPTVEEQEECSNKDLQEDLYVAAIYLNKQSYVKRLIADGIKLCDTASGYGVHSGVFGKAFPAAAKQGNLSMIKLLLPYYADLLAFAQREILRYASVYGYQEAFDFALDMRQISLPQEYERVAAMLGPDSRVFGPYSAGSPTGWLERWAYLGEVEMVSPLQSFVLCSRNASSVRYTLDKGANPNWANRTHPRAPLLSAIRADNEAIIRILLEAGADPNMPHSPSSPLMEATSKGNISAVKLLLSHGADIRQGCPPPIVIATFKENMDLFRLFREHGARLDTPETGGLAMRVAKSHGLSSMVDALVREGASQDVVRYWGPDTCSQTWWRRLLSPQQ</sequence>
<feature type="repeat" description="ANK" evidence="1">
    <location>
        <begin position="357"/>
        <end position="384"/>
    </location>
</feature>
<accession>A0A7C8N3N3</accession>
<dbReference type="InterPro" id="IPR001810">
    <property type="entry name" value="F-box_dom"/>
</dbReference>
<dbReference type="InParanoid" id="A0A7C8N3N3"/>
<keyword evidence="1" id="KW-0040">ANK repeat</keyword>
<dbReference type="AlphaFoldDB" id="A0A7C8N3N3"/>
<dbReference type="PANTHER" id="PTHR46224:SF64">
    <property type="entry name" value="IQ MOTIF AND ANKYRIN REPEAT DOMAIN-CONTAINING PROTEIN 1"/>
    <property type="match status" value="1"/>
</dbReference>
<dbReference type="PROSITE" id="PS50181">
    <property type="entry name" value="FBOX"/>
    <property type="match status" value="1"/>
</dbReference>
<proteinExistence type="predicted"/>
<dbReference type="EMBL" id="WUBL01000065">
    <property type="protein sequence ID" value="KAF2967556.1"/>
    <property type="molecule type" value="Genomic_DNA"/>
</dbReference>
<dbReference type="Proteomes" id="UP000481858">
    <property type="component" value="Unassembled WGS sequence"/>
</dbReference>
<dbReference type="OrthoDB" id="366390at2759"/>
<dbReference type="PROSITE" id="PS50297">
    <property type="entry name" value="ANK_REP_REGION"/>
    <property type="match status" value="2"/>
</dbReference>
<keyword evidence="4" id="KW-1185">Reference proteome</keyword>
<dbReference type="Pfam" id="PF12796">
    <property type="entry name" value="Ank_2"/>
    <property type="match status" value="1"/>
</dbReference>
<dbReference type="InterPro" id="IPR002110">
    <property type="entry name" value="Ankyrin_rpt"/>
</dbReference>
<dbReference type="PROSITE" id="PS50088">
    <property type="entry name" value="ANK_REPEAT"/>
    <property type="match status" value="2"/>
</dbReference>
<evidence type="ECO:0000313" key="3">
    <source>
        <dbReference type="EMBL" id="KAF2967556.1"/>
    </source>
</evidence>
<feature type="repeat" description="ANK" evidence="1">
    <location>
        <begin position="325"/>
        <end position="357"/>
    </location>
</feature>
<organism evidence="3 4">
    <name type="scientific">Xylaria multiplex</name>
    <dbReference type="NCBI Taxonomy" id="323545"/>
    <lineage>
        <taxon>Eukaryota</taxon>
        <taxon>Fungi</taxon>
        <taxon>Dikarya</taxon>
        <taxon>Ascomycota</taxon>
        <taxon>Pezizomycotina</taxon>
        <taxon>Sordariomycetes</taxon>
        <taxon>Xylariomycetidae</taxon>
        <taxon>Xylariales</taxon>
        <taxon>Xylariaceae</taxon>
        <taxon>Xylaria</taxon>
    </lineage>
</organism>
<dbReference type="SUPFAM" id="SSF48403">
    <property type="entry name" value="Ankyrin repeat"/>
    <property type="match status" value="1"/>
</dbReference>
<dbReference type="Gene3D" id="1.25.40.20">
    <property type="entry name" value="Ankyrin repeat-containing domain"/>
    <property type="match status" value="1"/>
</dbReference>
<dbReference type="PANTHER" id="PTHR46224">
    <property type="entry name" value="ANKYRIN REPEAT FAMILY PROTEIN"/>
    <property type="match status" value="1"/>
</dbReference>
<reference evidence="3 4" key="1">
    <citation type="submission" date="2019-12" db="EMBL/GenBank/DDBJ databases">
        <title>Draft genome sequence of the ascomycete Xylaria multiplex DSM 110363.</title>
        <authorList>
            <person name="Buettner E."/>
            <person name="Kellner H."/>
        </authorList>
    </citation>
    <scope>NUCLEOTIDE SEQUENCE [LARGE SCALE GENOMIC DNA]</scope>
    <source>
        <strain evidence="3 4">DSM 110363</strain>
    </source>
</reference>
<dbReference type="InterPro" id="IPR036770">
    <property type="entry name" value="Ankyrin_rpt-contain_sf"/>
</dbReference>
<protein>
    <recommendedName>
        <fullName evidence="2">F-box domain-containing protein</fullName>
    </recommendedName>
</protein>
<evidence type="ECO:0000313" key="4">
    <source>
        <dbReference type="Proteomes" id="UP000481858"/>
    </source>
</evidence>
<gene>
    <name evidence="3" type="ORF">GQX73_g5986</name>
</gene>